<gene>
    <name evidence="2" type="ORF">HNR10_002682</name>
</gene>
<dbReference type="EMBL" id="JACCFS010000001">
    <property type="protein sequence ID" value="NYJ34801.1"/>
    <property type="molecule type" value="Genomic_DNA"/>
</dbReference>
<protein>
    <submittedName>
        <fullName evidence="2">NTP pyrophosphatase (Non-canonical NTP hydrolase)</fullName>
    </submittedName>
</protein>
<evidence type="ECO:0000256" key="1">
    <source>
        <dbReference type="SAM" id="MobiDB-lite"/>
    </source>
</evidence>
<dbReference type="Proteomes" id="UP000572051">
    <property type="component" value="Unassembled WGS sequence"/>
</dbReference>
<evidence type="ECO:0000313" key="2">
    <source>
        <dbReference type="EMBL" id="NYJ34801.1"/>
    </source>
</evidence>
<dbReference type="AlphaFoldDB" id="A0A7Z0JA68"/>
<dbReference type="CDD" id="cd11538">
    <property type="entry name" value="NTP-PPase_u1"/>
    <property type="match status" value="1"/>
</dbReference>
<dbReference type="GO" id="GO:0016787">
    <property type="term" value="F:hydrolase activity"/>
    <property type="evidence" value="ECO:0007669"/>
    <property type="project" value="UniProtKB-KW"/>
</dbReference>
<accession>A0A7Z0JA68</accession>
<keyword evidence="3" id="KW-1185">Reference proteome</keyword>
<keyword evidence="2" id="KW-0378">Hydrolase</keyword>
<feature type="compositionally biased region" description="Polar residues" evidence="1">
    <location>
        <begin position="103"/>
        <end position="114"/>
    </location>
</feature>
<reference evidence="2 3" key="1">
    <citation type="submission" date="2020-07" db="EMBL/GenBank/DDBJ databases">
        <title>Sequencing the genomes of 1000 actinobacteria strains.</title>
        <authorList>
            <person name="Klenk H.-P."/>
        </authorList>
    </citation>
    <scope>NUCLEOTIDE SEQUENCE [LARGE SCALE GENOMIC DNA]</scope>
    <source>
        <strain evidence="2 3">DSM 44442</strain>
    </source>
</reference>
<organism evidence="2 3">
    <name type="scientific">Nocardiopsis aegyptia</name>
    <dbReference type="NCBI Taxonomy" id="220378"/>
    <lineage>
        <taxon>Bacteria</taxon>
        <taxon>Bacillati</taxon>
        <taxon>Actinomycetota</taxon>
        <taxon>Actinomycetes</taxon>
        <taxon>Streptosporangiales</taxon>
        <taxon>Nocardiopsidaceae</taxon>
        <taxon>Nocardiopsis</taxon>
    </lineage>
</organism>
<comment type="caution">
    <text evidence="2">The sequence shown here is derived from an EMBL/GenBank/DDBJ whole genome shotgun (WGS) entry which is preliminary data.</text>
</comment>
<dbReference type="SUPFAM" id="SSF101386">
    <property type="entry name" value="all-alpha NTP pyrophosphatases"/>
    <property type="match status" value="1"/>
</dbReference>
<proteinExistence type="predicted"/>
<evidence type="ECO:0000313" key="3">
    <source>
        <dbReference type="Proteomes" id="UP000572051"/>
    </source>
</evidence>
<sequence length="122" mass="13621">MDVDRLTAEVEHVSRAYAARFGIERDADWFVLKLHEEMGELTQAFLALDGRGRAKGLDDRERSARFRAELADVFCHVLLLADHHGVDLTAEVRAKWLDRWGASQGSQRSAQGLSEGSVDGVQ</sequence>
<name>A0A7Z0JA68_9ACTN</name>
<dbReference type="RefSeq" id="WP_179823617.1">
    <property type="nucleotide sequence ID" value="NZ_JACCFS010000001.1"/>
</dbReference>
<feature type="region of interest" description="Disordered" evidence="1">
    <location>
        <begin position="102"/>
        <end position="122"/>
    </location>
</feature>
<dbReference type="Gene3D" id="1.10.287.1080">
    <property type="entry name" value="MazG-like"/>
    <property type="match status" value="1"/>
</dbReference>